<dbReference type="PANTHER" id="PTHR12537">
    <property type="entry name" value="RNA BINDING PROTEIN PUMILIO-RELATED"/>
    <property type="match status" value="1"/>
</dbReference>
<feature type="compositionally biased region" description="Low complexity" evidence="3">
    <location>
        <begin position="281"/>
        <end position="300"/>
    </location>
</feature>
<dbReference type="SUPFAM" id="SSF48371">
    <property type="entry name" value="ARM repeat"/>
    <property type="match status" value="1"/>
</dbReference>
<feature type="region of interest" description="Disordered" evidence="3">
    <location>
        <begin position="266"/>
        <end position="302"/>
    </location>
</feature>
<feature type="non-terminal residue" evidence="5">
    <location>
        <position position="573"/>
    </location>
</feature>
<dbReference type="PROSITE" id="PS50303">
    <property type="entry name" value="PUM_HD"/>
    <property type="match status" value="1"/>
</dbReference>
<dbReference type="Gene3D" id="1.25.10.10">
    <property type="entry name" value="Leucine-rich Repeat Variant"/>
    <property type="match status" value="1"/>
</dbReference>
<dbReference type="InterPro" id="IPR001313">
    <property type="entry name" value="Pumilio_RNA-bd_rpt"/>
</dbReference>
<organism evidence="5 6">
    <name type="scientific">Dimargaris verticillata</name>
    <dbReference type="NCBI Taxonomy" id="2761393"/>
    <lineage>
        <taxon>Eukaryota</taxon>
        <taxon>Fungi</taxon>
        <taxon>Fungi incertae sedis</taxon>
        <taxon>Zoopagomycota</taxon>
        <taxon>Kickxellomycotina</taxon>
        <taxon>Dimargaritomycetes</taxon>
        <taxon>Dimargaritales</taxon>
        <taxon>Dimargaritaceae</taxon>
        <taxon>Dimargaris</taxon>
    </lineage>
</organism>
<evidence type="ECO:0000259" key="4">
    <source>
        <dbReference type="PROSITE" id="PS50303"/>
    </source>
</evidence>
<dbReference type="Proteomes" id="UP001151582">
    <property type="component" value="Unassembled WGS sequence"/>
</dbReference>
<dbReference type="InterPro" id="IPR033133">
    <property type="entry name" value="PUM-HD"/>
</dbReference>
<dbReference type="GO" id="GO:0003730">
    <property type="term" value="F:mRNA 3'-UTR binding"/>
    <property type="evidence" value="ECO:0007669"/>
    <property type="project" value="TreeGrafter"/>
</dbReference>
<dbReference type="PANTHER" id="PTHR12537:SF12">
    <property type="entry name" value="MATERNAL PROTEIN PUMILIO"/>
    <property type="match status" value="1"/>
</dbReference>
<feature type="repeat" description="Pumilio" evidence="2">
    <location>
        <begin position="424"/>
        <end position="459"/>
    </location>
</feature>
<feature type="repeat" description="Pumilio" evidence="2">
    <location>
        <begin position="460"/>
        <end position="495"/>
    </location>
</feature>
<dbReference type="GO" id="GO:0000288">
    <property type="term" value="P:nuclear-transcribed mRNA catabolic process, deadenylation-dependent decay"/>
    <property type="evidence" value="ECO:0007669"/>
    <property type="project" value="TreeGrafter"/>
</dbReference>
<name>A0A9W8E5T7_9FUNG</name>
<dbReference type="AlphaFoldDB" id="A0A9W8E5T7"/>
<feature type="compositionally biased region" description="Polar residues" evidence="3">
    <location>
        <begin position="71"/>
        <end position="89"/>
    </location>
</feature>
<keyword evidence="1" id="KW-0677">Repeat</keyword>
<feature type="region of interest" description="Disordered" evidence="3">
    <location>
        <begin position="333"/>
        <end position="355"/>
    </location>
</feature>
<dbReference type="InterPro" id="IPR011989">
    <property type="entry name" value="ARM-like"/>
</dbReference>
<dbReference type="SMART" id="SM00025">
    <property type="entry name" value="Pumilio"/>
    <property type="match status" value="4"/>
</dbReference>
<feature type="region of interest" description="Disordered" evidence="3">
    <location>
        <begin position="69"/>
        <end position="89"/>
    </location>
</feature>
<evidence type="ECO:0000313" key="5">
    <source>
        <dbReference type="EMBL" id="KAJ1971229.1"/>
    </source>
</evidence>
<comment type="caution">
    <text evidence="5">The sequence shown here is derived from an EMBL/GenBank/DDBJ whole genome shotgun (WGS) entry which is preliminary data.</text>
</comment>
<proteinExistence type="predicted"/>
<feature type="domain" description="PUM-HD" evidence="4">
    <location>
        <begin position="404"/>
        <end position="573"/>
    </location>
</feature>
<evidence type="ECO:0000313" key="6">
    <source>
        <dbReference type="Proteomes" id="UP001151582"/>
    </source>
</evidence>
<dbReference type="PROSITE" id="PS50302">
    <property type="entry name" value="PUM"/>
    <property type="match status" value="4"/>
</dbReference>
<evidence type="ECO:0000256" key="2">
    <source>
        <dbReference type="PROSITE-ProRule" id="PRU00317"/>
    </source>
</evidence>
<keyword evidence="6" id="KW-1185">Reference proteome</keyword>
<dbReference type="EMBL" id="JANBQB010001455">
    <property type="protein sequence ID" value="KAJ1971229.1"/>
    <property type="molecule type" value="Genomic_DNA"/>
</dbReference>
<feature type="compositionally biased region" description="Low complexity" evidence="3">
    <location>
        <begin position="334"/>
        <end position="344"/>
    </location>
</feature>
<evidence type="ECO:0000256" key="1">
    <source>
        <dbReference type="ARBA" id="ARBA00022737"/>
    </source>
</evidence>
<dbReference type="GO" id="GO:0005737">
    <property type="term" value="C:cytoplasm"/>
    <property type="evidence" value="ECO:0007669"/>
    <property type="project" value="TreeGrafter"/>
</dbReference>
<protein>
    <submittedName>
        <fullName evidence="5">mRNA binding protein puf3</fullName>
    </submittedName>
</protein>
<reference evidence="5" key="1">
    <citation type="submission" date="2022-07" db="EMBL/GenBank/DDBJ databases">
        <title>Phylogenomic reconstructions and comparative analyses of Kickxellomycotina fungi.</title>
        <authorList>
            <person name="Reynolds N.K."/>
            <person name="Stajich J.E."/>
            <person name="Barry K."/>
            <person name="Grigoriev I.V."/>
            <person name="Crous P."/>
            <person name="Smith M.E."/>
        </authorList>
    </citation>
    <scope>NUCLEOTIDE SEQUENCE</scope>
    <source>
        <strain evidence="5">RSA 567</strain>
    </source>
</reference>
<gene>
    <name evidence="5" type="primary">PUF3_2</name>
    <name evidence="5" type="ORF">H4R34_005809</name>
</gene>
<dbReference type="OrthoDB" id="668540at2759"/>
<evidence type="ECO:0000256" key="3">
    <source>
        <dbReference type="SAM" id="MobiDB-lite"/>
    </source>
</evidence>
<accession>A0A9W8E5T7</accession>
<dbReference type="Pfam" id="PF00806">
    <property type="entry name" value="PUF"/>
    <property type="match status" value="4"/>
</dbReference>
<feature type="repeat" description="Pumilio" evidence="2">
    <location>
        <begin position="532"/>
        <end position="567"/>
    </location>
</feature>
<dbReference type="InterPro" id="IPR016024">
    <property type="entry name" value="ARM-type_fold"/>
</dbReference>
<sequence>MADAAARGLARRPSAMALQAHYAPTTDADDHGAQVHSMVDSLLEGGDDDPLPPTSAQAKWLQDRLDMPQRALSTPPGQQVPRQPTTPSHLNEYHELTMALQNVSLEGAEYHHRLAPASHGYGPAEPMTPGFGPTSGDTSRTLRPNAPHLRNFSATAAFAPFHSDNSGFTDGLHVNMPTHADLVSHGDYSATLASPHLFDAPLSATGYRSSMQPMSNDTRHASMTSKRGLAYGNSIQGNNAGLDAGLNLNTSALRTQSFTDRKYFRPHSAQPFPAHSPSTFHPSMHPQQQQQSHHAQSKAMMASVSARESLLLRQHSADYLSANIPPGMLASAYTTPSSPMTPGGLPTPPPSRRFLDHHMPLQALSPNGAYSPGPMHGMHAMAHGHPSPLGNVIGLLGVDPTHSIRSPLLEEFRNNKNRKFELKDIVGSMVEFSGDQHGSRFIQQKLETATSEEKRLVFEEILPNALQLMTDVFGNYVIQKFFEHGNQGQKFLLAKQMESHVLSLSLQMYGCRVVQKAMEHVLTEQQATMVKELDGHVLKCVKDQNGNHVIQKAIERIPSEHIHFIIQAFFGHV</sequence>
<feature type="repeat" description="Pumilio" evidence="2">
    <location>
        <begin position="496"/>
        <end position="531"/>
    </location>
</feature>